<dbReference type="PANTHER" id="PTHR11138:SF5">
    <property type="entry name" value="METHIONYL-TRNA FORMYLTRANSFERASE, MITOCHONDRIAL"/>
    <property type="match status" value="1"/>
</dbReference>
<dbReference type="InterPro" id="IPR002376">
    <property type="entry name" value="Formyl_transf_N"/>
</dbReference>
<evidence type="ECO:0000256" key="3">
    <source>
        <dbReference type="ARBA" id="ARBA00022679"/>
    </source>
</evidence>
<feature type="binding site" evidence="5">
    <location>
        <begin position="108"/>
        <end position="111"/>
    </location>
    <ligand>
        <name>(6S)-5,6,7,8-tetrahydrofolate</name>
        <dbReference type="ChEBI" id="CHEBI:57453"/>
    </ligand>
</feature>
<dbReference type="InterPro" id="IPR005793">
    <property type="entry name" value="Formyl_trans_C"/>
</dbReference>
<evidence type="ECO:0000256" key="4">
    <source>
        <dbReference type="ARBA" id="ARBA00022917"/>
    </source>
</evidence>
<dbReference type="InterPro" id="IPR011034">
    <property type="entry name" value="Formyl_transferase-like_C_sf"/>
</dbReference>
<dbReference type="InterPro" id="IPR041711">
    <property type="entry name" value="Met-tRNA-FMT_N"/>
</dbReference>
<dbReference type="Pfam" id="PF00551">
    <property type="entry name" value="Formyl_trans_N"/>
    <property type="match status" value="1"/>
</dbReference>
<dbReference type="SUPFAM" id="SSF53328">
    <property type="entry name" value="Formyltransferase"/>
    <property type="match status" value="1"/>
</dbReference>
<dbReference type="RefSeq" id="WP_045528170.1">
    <property type="nucleotide sequence ID" value="NZ_CP011043.1"/>
</dbReference>
<feature type="domain" description="Formyl transferase N-terminal" evidence="6">
    <location>
        <begin position="2"/>
        <end position="178"/>
    </location>
</feature>
<dbReference type="HAMAP" id="MF_00182">
    <property type="entry name" value="Formyl_trans"/>
    <property type="match status" value="1"/>
</dbReference>
<evidence type="ECO:0000256" key="5">
    <source>
        <dbReference type="HAMAP-Rule" id="MF_00182"/>
    </source>
</evidence>
<reference evidence="8 9" key="1">
    <citation type="journal article" date="2015" name="Genome Announc.">
        <title>Complete Genome Sequence of Clavibacter michiganensis subsp. insidiosus R1-1 Using PacBio Single-Molecule Real-Time Technology.</title>
        <authorList>
            <person name="Lu Y."/>
            <person name="Samac D.A."/>
            <person name="Glazebrook J."/>
            <person name="Ishimaru C.A."/>
        </authorList>
    </citation>
    <scope>NUCLEOTIDE SEQUENCE [LARGE SCALE GENOMIC DNA]</scope>
    <source>
        <strain evidence="8 9">R1-1</strain>
    </source>
</reference>
<dbReference type="EC" id="2.1.2.9" evidence="2 5"/>
<evidence type="ECO:0000313" key="9">
    <source>
        <dbReference type="Proteomes" id="UP000032604"/>
    </source>
</evidence>
<dbReference type="GO" id="GO:0004479">
    <property type="term" value="F:methionyl-tRNA formyltransferase activity"/>
    <property type="evidence" value="ECO:0007669"/>
    <property type="project" value="UniProtKB-UniRule"/>
</dbReference>
<accession>A0A0D5CIM0</accession>
<feature type="domain" description="Formyl transferase C-terminal" evidence="7">
    <location>
        <begin position="205"/>
        <end position="296"/>
    </location>
</feature>
<evidence type="ECO:0000259" key="7">
    <source>
        <dbReference type="Pfam" id="PF02911"/>
    </source>
</evidence>
<comment type="catalytic activity">
    <reaction evidence="5">
        <text>L-methionyl-tRNA(fMet) + (6R)-10-formyltetrahydrofolate = N-formyl-L-methionyl-tRNA(fMet) + (6S)-5,6,7,8-tetrahydrofolate + H(+)</text>
        <dbReference type="Rhea" id="RHEA:24380"/>
        <dbReference type="Rhea" id="RHEA-COMP:9952"/>
        <dbReference type="Rhea" id="RHEA-COMP:9953"/>
        <dbReference type="ChEBI" id="CHEBI:15378"/>
        <dbReference type="ChEBI" id="CHEBI:57453"/>
        <dbReference type="ChEBI" id="CHEBI:78530"/>
        <dbReference type="ChEBI" id="CHEBI:78844"/>
        <dbReference type="ChEBI" id="CHEBI:195366"/>
        <dbReference type="EC" id="2.1.2.9"/>
    </reaction>
</comment>
<dbReference type="CDD" id="cd08646">
    <property type="entry name" value="FMT_core_Met-tRNA-FMT_N"/>
    <property type="match status" value="1"/>
</dbReference>
<organism evidence="8 9">
    <name type="scientific">Clavibacter michiganensis subsp. insidiosus</name>
    <dbReference type="NCBI Taxonomy" id="33014"/>
    <lineage>
        <taxon>Bacteria</taxon>
        <taxon>Bacillati</taxon>
        <taxon>Actinomycetota</taxon>
        <taxon>Actinomycetes</taxon>
        <taxon>Micrococcales</taxon>
        <taxon>Microbacteriaceae</taxon>
        <taxon>Clavibacter</taxon>
    </lineage>
</organism>
<proteinExistence type="inferred from homology"/>
<name>A0A0D5CIM0_9MICO</name>
<dbReference type="InterPro" id="IPR044135">
    <property type="entry name" value="Met-tRNA-FMT_C"/>
</dbReference>
<gene>
    <name evidence="5" type="primary">fmt</name>
    <name evidence="8" type="ORF">VO01_08115</name>
</gene>
<keyword evidence="3 5" id="KW-0808">Transferase</keyword>
<dbReference type="Gene3D" id="3.40.50.12230">
    <property type="match status" value="1"/>
</dbReference>
<dbReference type="Proteomes" id="UP000032604">
    <property type="component" value="Chromosome"/>
</dbReference>
<sequence length="305" mass="32107">MRLVFAGTPRAAIPSLVRLHASGHGVALVVTRADAPTGRKRVLTPSPVASEAERLGIPTLRTNRLDDEATARIAALDADLGVIVAYGGLVREPLLSTPARGWINLHFSLLPRWRGAAPVQRSIMAGETVTGASVFQLERGMDTGPVFAREERPTGAHETAGDVLHALAMQGADLLARTVDGIAAGSAVARPQEGEPTLAPKTTIDDGRIDWARPSDAVLAQIRGVTPEPGAFTSVDDVRVKVHRAAELHDAAPLDPGRIESVGGVVAVGTASHPVELIQVQPAGKRPMPAADWWRGVTTEDVTAR</sequence>
<keyword evidence="4 5" id="KW-0648">Protein biosynthesis</keyword>
<dbReference type="NCBIfam" id="TIGR00460">
    <property type="entry name" value="fmt"/>
    <property type="match status" value="1"/>
</dbReference>
<evidence type="ECO:0000256" key="2">
    <source>
        <dbReference type="ARBA" id="ARBA00012261"/>
    </source>
</evidence>
<dbReference type="CDD" id="cd08704">
    <property type="entry name" value="Met_tRNA_FMT_C"/>
    <property type="match status" value="1"/>
</dbReference>
<dbReference type="PANTHER" id="PTHR11138">
    <property type="entry name" value="METHIONYL-TRNA FORMYLTRANSFERASE"/>
    <property type="match status" value="1"/>
</dbReference>
<protein>
    <recommendedName>
        <fullName evidence="2 5">Methionyl-tRNA formyltransferase</fullName>
        <ecNumber evidence="2 5">2.1.2.9</ecNumber>
    </recommendedName>
</protein>
<comment type="function">
    <text evidence="5">Attaches a formyl group to the free amino group of methionyl-tRNA(fMet). The formyl group appears to play a dual role in the initiator identity of N-formylmethionyl-tRNA by promoting its recognition by IF2 and preventing the misappropriation of this tRNA by the elongation apparatus.</text>
</comment>
<comment type="similarity">
    <text evidence="1 5">Belongs to the Fmt family.</text>
</comment>
<dbReference type="Pfam" id="PF02911">
    <property type="entry name" value="Formyl_trans_C"/>
    <property type="match status" value="1"/>
</dbReference>
<dbReference type="InterPro" id="IPR005794">
    <property type="entry name" value="Fmt"/>
</dbReference>
<evidence type="ECO:0000256" key="1">
    <source>
        <dbReference type="ARBA" id="ARBA00010699"/>
    </source>
</evidence>
<evidence type="ECO:0000259" key="6">
    <source>
        <dbReference type="Pfam" id="PF00551"/>
    </source>
</evidence>
<dbReference type="PATRIC" id="fig|33014.5.peg.1684"/>
<dbReference type="AlphaFoldDB" id="A0A0D5CIM0"/>
<evidence type="ECO:0000313" key="8">
    <source>
        <dbReference type="EMBL" id="AJW79102.1"/>
    </source>
</evidence>
<dbReference type="GO" id="GO:0005829">
    <property type="term" value="C:cytosol"/>
    <property type="evidence" value="ECO:0007669"/>
    <property type="project" value="TreeGrafter"/>
</dbReference>
<dbReference type="KEGG" id="cmh:VO01_08115"/>
<dbReference type="InterPro" id="IPR036477">
    <property type="entry name" value="Formyl_transf_N_sf"/>
</dbReference>
<dbReference type="HOGENOM" id="CLU_033347_1_0_11"/>
<dbReference type="SUPFAM" id="SSF50486">
    <property type="entry name" value="FMT C-terminal domain-like"/>
    <property type="match status" value="1"/>
</dbReference>
<dbReference type="OrthoDB" id="9802815at2"/>
<dbReference type="EMBL" id="CP011043">
    <property type="protein sequence ID" value="AJW79102.1"/>
    <property type="molecule type" value="Genomic_DNA"/>
</dbReference>